<accession>A0A7J6TT90</accession>
<evidence type="ECO:0000313" key="2">
    <source>
        <dbReference type="EMBL" id="KAF4747961.1"/>
    </source>
</evidence>
<comment type="caution">
    <text evidence="2">The sequence shown here is derived from an EMBL/GenBank/DDBJ whole genome shotgun (WGS) entry which is preliminary data.</text>
</comment>
<name>A0A7J6TT90_PEROL</name>
<protein>
    <submittedName>
        <fullName evidence="2">Uncharacterized protein</fullName>
    </submittedName>
</protein>
<evidence type="ECO:0000313" key="3">
    <source>
        <dbReference type="Proteomes" id="UP000553632"/>
    </source>
</evidence>
<dbReference type="EMBL" id="JABANM010005222">
    <property type="protein sequence ID" value="KAF4747961.1"/>
    <property type="molecule type" value="Genomic_DNA"/>
</dbReference>
<sequence length="166" mass="19494">MYGRDPHTRHASTARERLETVEHVENVLNEKRAKSMLLKNETHQFKPDELVFVRSHAADRHYKVGQKWAAMKVLRQGHGKVYLYDFHNGRHRVIERHARECLPVPPGWNLTTWSPIGLVRDRSIKQYSTINHFLKKLSAMAKQTMLNKRSHIKNQKCRDLLVLVGK</sequence>
<evidence type="ECO:0000313" key="1">
    <source>
        <dbReference type="EMBL" id="KAF4690319.1"/>
    </source>
</evidence>
<dbReference type="EMBL" id="JABANO010039734">
    <property type="protein sequence ID" value="KAF4690319.1"/>
    <property type="molecule type" value="Genomic_DNA"/>
</dbReference>
<gene>
    <name evidence="2" type="ORF">FOZ62_012939</name>
    <name evidence="1" type="ORF">FOZ63_012278</name>
</gene>
<keyword evidence="3" id="KW-1185">Reference proteome</keyword>
<dbReference type="Proteomes" id="UP000553632">
    <property type="component" value="Unassembled WGS sequence"/>
</dbReference>
<dbReference type="Proteomes" id="UP000574390">
    <property type="component" value="Unassembled WGS sequence"/>
</dbReference>
<organism evidence="2 4">
    <name type="scientific">Perkinsus olseni</name>
    <name type="common">Perkinsus atlanticus</name>
    <dbReference type="NCBI Taxonomy" id="32597"/>
    <lineage>
        <taxon>Eukaryota</taxon>
        <taxon>Sar</taxon>
        <taxon>Alveolata</taxon>
        <taxon>Perkinsozoa</taxon>
        <taxon>Perkinsea</taxon>
        <taxon>Perkinsida</taxon>
        <taxon>Perkinsidae</taxon>
        <taxon>Perkinsus</taxon>
    </lineage>
</organism>
<proteinExistence type="predicted"/>
<evidence type="ECO:0000313" key="4">
    <source>
        <dbReference type="Proteomes" id="UP000574390"/>
    </source>
</evidence>
<reference evidence="3 4" key="1">
    <citation type="submission" date="2020-04" db="EMBL/GenBank/DDBJ databases">
        <title>Perkinsus olseni comparative genomics.</title>
        <authorList>
            <person name="Bogema D.R."/>
        </authorList>
    </citation>
    <scope>NUCLEOTIDE SEQUENCE [LARGE SCALE GENOMIC DNA]</scope>
    <source>
        <strain evidence="2">ATCC PRA-205</strain>
        <strain evidence="1 3">ATCC PRA-207</strain>
    </source>
</reference>
<dbReference type="AlphaFoldDB" id="A0A7J6TT90"/>